<dbReference type="AlphaFoldDB" id="A0A1J8Q016"/>
<feature type="region of interest" description="Disordered" evidence="1">
    <location>
        <begin position="1"/>
        <end position="20"/>
    </location>
</feature>
<feature type="domain" description="HAT C-terminal dimerisation" evidence="2">
    <location>
        <begin position="23"/>
        <end position="59"/>
    </location>
</feature>
<proteinExistence type="predicted"/>
<evidence type="ECO:0000256" key="1">
    <source>
        <dbReference type="SAM" id="MobiDB-lite"/>
    </source>
</evidence>
<dbReference type="GO" id="GO:0046983">
    <property type="term" value="F:protein dimerization activity"/>
    <property type="evidence" value="ECO:0007669"/>
    <property type="project" value="InterPro"/>
</dbReference>
<evidence type="ECO:0000313" key="4">
    <source>
        <dbReference type="Proteomes" id="UP000183567"/>
    </source>
</evidence>
<protein>
    <recommendedName>
        <fullName evidence="2">HAT C-terminal dimerisation domain-containing protein</fullName>
    </recommendedName>
</protein>
<name>A0A1J8Q016_9AGAM</name>
<organism evidence="3 4">
    <name type="scientific">Rhizopogon vesiculosus</name>
    <dbReference type="NCBI Taxonomy" id="180088"/>
    <lineage>
        <taxon>Eukaryota</taxon>
        <taxon>Fungi</taxon>
        <taxon>Dikarya</taxon>
        <taxon>Basidiomycota</taxon>
        <taxon>Agaricomycotina</taxon>
        <taxon>Agaricomycetes</taxon>
        <taxon>Agaricomycetidae</taxon>
        <taxon>Boletales</taxon>
        <taxon>Suillineae</taxon>
        <taxon>Rhizopogonaceae</taxon>
        <taxon>Rhizopogon</taxon>
    </lineage>
</organism>
<accession>A0A1J8Q016</accession>
<dbReference type="InterPro" id="IPR008906">
    <property type="entry name" value="HATC_C_dom"/>
</dbReference>
<evidence type="ECO:0000259" key="2">
    <source>
        <dbReference type="Pfam" id="PF05699"/>
    </source>
</evidence>
<comment type="caution">
    <text evidence="3">The sequence shown here is derived from an EMBL/GenBank/DDBJ whole genome shotgun (WGS) entry which is preliminary data.</text>
</comment>
<dbReference type="Proteomes" id="UP000183567">
    <property type="component" value="Unassembled WGS sequence"/>
</dbReference>
<evidence type="ECO:0000313" key="3">
    <source>
        <dbReference type="EMBL" id="OJA13323.1"/>
    </source>
</evidence>
<dbReference type="SUPFAM" id="SSF53098">
    <property type="entry name" value="Ribonuclease H-like"/>
    <property type="match status" value="1"/>
</dbReference>
<dbReference type="OrthoDB" id="3270175at2759"/>
<dbReference type="InterPro" id="IPR012337">
    <property type="entry name" value="RNaseH-like_sf"/>
</dbReference>
<reference evidence="3 4" key="1">
    <citation type="submission" date="2016-03" db="EMBL/GenBank/DDBJ databases">
        <title>Comparative genomics of the ectomycorrhizal sister species Rhizopogon vinicolor and Rhizopogon vesiculosus (Basidiomycota: Boletales) reveals a divergence of the mating type B locus.</title>
        <authorList>
            <person name="Mujic A.B."/>
            <person name="Kuo A."/>
            <person name="Tritt A."/>
            <person name="Lipzen A."/>
            <person name="Chen C."/>
            <person name="Johnson J."/>
            <person name="Sharma A."/>
            <person name="Barry K."/>
            <person name="Grigoriev I.V."/>
            <person name="Spatafora J.W."/>
        </authorList>
    </citation>
    <scope>NUCLEOTIDE SEQUENCE [LARGE SCALE GENOMIC DNA]</scope>
    <source>
        <strain evidence="3 4">AM-OR11-056</strain>
    </source>
</reference>
<dbReference type="Pfam" id="PF05699">
    <property type="entry name" value="Dimer_Tnp_hAT"/>
    <property type="match status" value="1"/>
</dbReference>
<keyword evidence="4" id="KW-1185">Reference proteome</keyword>
<gene>
    <name evidence="3" type="ORF">AZE42_13481</name>
</gene>
<sequence>MPVKYSGSTTPTTPPQCPHLHPLKHHSIQYPTISCIAKDYLAIQGFAVASERTFSSGGHISATGQAALYTPQNDSLIDVE</sequence>
<feature type="compositionally biased region" description="Polar residues" evidence="1">
    <location>
        <begin position="1"/>
        <end position="11"/>
    </location>
</feature>
<dbReference type="EMBL" id="LVVM01004208">
    <property type="protein sequence ID" value="OJA13323.1"/>
    <property type="molecule type" value="Genomic_DNA"/>
</dbReference>